<protein>
    <recommendedName>
        <fullName evidence="4">CxC2-like cysteine cluster KDZ transposase-associated domain-containing protein</fullName>
    </recommendedName>
</protein>
<feature type="compositionally biased region" description="Basic and acidic residues" evidence="1">
    <location>
        <begin position="53"/>
        <end position="65"/>
    </location>
</feature>
<feature type="region of interest" description="Disordered" evidence="1">
    <location>
        <begin position="1"/>
        <end position="65"/>
    </location>
</feature>
<feature type="region of interest" description="Disordered" evidence="1">
    <location>
        <begin position="887"/>
        <end position="926"/>
    </location>
</feature>
<dbReference type="Proteomes" id="UP001215598">
    <property type="component" value="Unassembled WGS sequence"/>
</dbReference>
<dbReference type="AlphaFoldDB" id="A0AAD7N3J0"/>
<name>A0AAD7N3J0_9AGAR</name>
<dbReference type="InterPro" id="IPR040521">
    <property type="entry name" value="KDZ"/>
</dbReference>
<dbReference type="PANTHER" id="PTHR33096:SF1">
    <property type="entry name" value="CXC1-LIKE CYSTEINE CLUSTER ASSOCIATED WITH KDZ TRANSPOSASES DOMAIN-CONTAINING PROTEIN"/>
    <property type="match status" value="1"/>
</dbReference>
<evidence type="ECO:0000313" key="3">
    <source>
        <dbReference type="Proteomes" id="UP001215598"/>
    </source>
</evidence>
<evidence type="ECO:0000256" key="1">
    <source>
        <dbReference type="SAM" id="MobiDB-lite"/>
    </source>
</evidence>
<reference evidence="2" key="1">
    <citation type="submission" date="2023-03" db="EMBL/GenBank/DDBJ databases">
        <title>Massive genome expansion in bonnet fungi (Mycena s.s.) driven by repeated elements and novel gene families across ecological guilds.</title>
        <authorList>
            <consortium name="Lawrence Berkeley National Laboratory"/>
            <person name="Harder C.B."/>
            <person name="Miyauchi S."/>
            <person name="Viragh M."/>
            <person name="Kuo A."/>
            <person name="Thoen E."/>
            <person name="Andreopoulos B."/>
            <person name="Lu D."/>
            <person name="Skrede I."/>
            <person name="Drula E."/>
            <person name="Henrissat B."/>
            <person name="Morin E."/>
            <person name="Kohler A."/>
            <person name="Barry K."/>
            <person name="LaButti K."/>
            <person name="Morin E."/>
            <person name="Salamov A."/>
            <person name="Lipzen A."/>
            <person name="Mereny Z."/>
            <person name="Hegedus B."/>
            <person name="Baldrian P."/>
            <person name="Stursova M."/>
            <person name="Weitz H."/>
            <person name="Taylor A."/>
            <person name="Grigoriev I.V."/>
            <person name="Nagy L.G."/>
            <person name="Martin F."/>
            <person name="Kauserud H."/>
        </authorList>
    </citation>
    <scope>NUCLEOTIDE SEQUENCE</scope>
    <source>
        <strain evidence="2">CBHHK182m</strain>
    </source>
</reference>
<organism evidence="2 3">
    <name type="scientific">Mycena metata</name>
    <dbReference type="NCBI Taxonomy" id="1033252"/>
    <lineage>
        <taxon>Eukaryota</taxon>
        <taxon>Fungi</taxon>
        <taxon>Dikarya</taxon>
        <taxon>Basidiomycota</taxon>
        <taxon>Agaricomycotina</taxon>
        <taxon>Agaricomycetes</taxon>
        <taxon>Agaricomycetidae</taxon>
        <taxon>Agaricales</taxon>
        <taxon>Marasmiineae</taxon>
        <taxon>Mycenaceae</taxon>
        <taxon>Mycena</taxon>
    </lineage>
</organism>
<evidence type="ECO:0000313" key="2">
    <source>
        <dbReference type="EMBL" id="KAJ7742909.1"/>
    </source>
</evidence>
<evidence type="ECO:0008006" key="4">
    <source>
        <dbReference type="Google" id="ProtNLM"/>
    </source>
</evidence>
<accession>A0AAD7N3J0</accession>
<dbReference type="Pfam" id="PF18758">
    <property type="entry name" value="KDZ"/>
    <property type="match status" value="1"/>
</dbReference>
<feature type="region of interest" description="Disordered" evidence="1">
    <location>
        <begin position="846"/>
        <end position="874"/>
    </location>
</feature>
<comment type="caution">
    <text evidence="2">The sequence shown here is derived from an EMBL/GenBank/DDBJ whole genome shotgun (WGS) entry which is preliminary data.</text>
</comment>
<gene>
    <name evidence="2" type="ORF">B0H16DRAFT_1860726</name>
</gene>
<feature type="compositionally biased region" description="Acidic residues" evidence="1">
    <location>
        <begin position="861"/>
        <end position="874"/>
    </location>
</feature>
<dbReference type="EMBL" id="JARKIB010000093">
    <property type="protein sequence ID" value="KAJ7742909.1"/>
    <property type="molecule type" value="Genomic_DNA"/>
</dbReference>
<keyword evidence="3" id="KW-1185">Reference proteome</keyword>
<feature type="compositionally biased region" description="Basic and acidic residues" evidence="1">
    <location>
        <begin position="8"/>
        <end position="20"/>
    </location>
</feature>
<proteinExistence type="predicted"/>
<sequence length="926" mass="101941">MSHVTSTNKRDPDNKGRDNSAHSLRIASGSTAYGRPGARPRSSLNKTQAIRLSDAEHAAQKERRLVATRRERRALEELRLPAAGMDLDLDDGIDNYEEAILRGDACMDISAAGEVPLGDLLHANELSEMYAVYLAKHGNRVRKRNRRGRGKLIVDGFEAQIQDIADAWEAWELFAEENGPNARFMPPEGAAVQGEMLVYVIDMFEGKWVSVPFFAGDSTIAPSLVRQGLFPCTPYFATVVFTARTLTAFHSLRMRCPRLGKQAFLRSISDMHGVAPRSYLQTQFSAAYDLSLRAKEVVRLRVAQLLGRDGPDWRLQNACPPCLYKVEGEVALDPPFFLTMDGNNSLKRVERREGYTTADGVKVSGESVEAIDDRAAPRDYYIPAAEVDRFAKGRGEELLKGFLPDPKWAEGTDGCGDGWHNMKEHITQKARGVYAETGIFGAFCRHSICLLICDMIRSGELAKYGLAATFHLLSVLGKYRLGYDIGCKFEQWVYTHPLTAFAALEHGFKAVVGAFHGTGHKRLCQVRKMPIYTTGSGLEAFENMESVFSKSNALAGTTRHASRFHRQRDIVEYFAHTDNSDALAGITSLLDCKYRHALQVLARADQLLEAMDGLGLDHADKGVFSRWLDAERAALEKLPTDPPEETLQMEYYRKLVNLGVSQDNADKVLAVRILASPPMGSPEYDEFNKRTRKEEAECRRVLDRHERCITVVEDLERRLDIGAGERWTPGSEEWVAAATLAREYQYRKSLDRLQGLIVSRLLELSKANMVETGYKMRKHITKAIQARSKSLKTALARYNAAAENLGSIEPGVGLCKIRRAVLEHGDAVPAAEEPVTGVEAALAASAAAENQTGWDDGGAQDVDDPSDDEADTDTGFEAVLNVAEDGHVALGTESAATMAAAADDEDGGEGGGEGGELHRGSGHHPP</sequence>
<dbReference type="PANTHER" id="PTHR33096">
    <property type="entry name" value="CXC2 DOMAIN-CONTAINING PROTEIN"/>
    <property type="match status" value="1"/>
</dbReference>